<dbReference type="PANTHER" id="PTHR30327">
    <property type="entry name" value="UNCHARACTERIZED PROTEIN YQGE"/>
    <property type="match status" value="1"/>
</dbReference>
<accession>A0AAV3U0S0</accession>
<dbReference type="NCBIfam" id="NF001266">
    <property type="entry name" value="PRK00228.1-1"/>
    <property type="match status" value="1"/>
</dbReference>
<evidence type="ECO:0000256" key="1">
    <source>
        <dbReference type="ARBA" id="ARBA00009600"/>
    </source>
</evidence>
<dbReference type="PANTHER" id="PTHR30327:SF1">
    <property type="entry name" value="UPF0301 PROTEIN YQGE"/>
    <property type="match status" value="1"/>
</dbReference>
<dbReference type="SUPFAM" id="SSF143456">
    <property type="entry name" value="VC0467-like"/>
    <property type="match status" value="1"/>
</dbReference>
<dbReference type="Proteomes" id="UP001409585">
    <property type="component" value="Unassembled WGS sequence"/>
</dbReference>
<keyword evidence="4" id="KW-1185">Reference proteome</keyword>
<dbReference type="AlphaFoldDB" id="A0AAV3U0S0"/>
<proteinExistence type="inferred from homology"/>
<comment type="similarity">
    <text evidence="1 2">Belongs to the UPF0301 (AlgH) family.</text>
</comment>
<reference evidence="4" key="1">
    <citation type="journal article" date="2019" name="Int. J. Syst. Evol. Microbiol.">
        <title>The Global Catalogue of Microorganisms (GCM) 10K type strain sequencing project: providing services to taxonomists for standard genome sequencing and annotation.</title>
        <authorList>
            <consortium name="The Broad Institute Genomics Platform"/>
            <consortium name="The Broad Institute Genome Sequencing Center for Infectious Disease"/>
            <person name="Wu L."/>
            <person name="Ma J."/>
        </authorList>
    </citation>
    <scope>NUCLEOTIDE SEQUENCE [LARGE SCALE GENOMIC DNA]</scope>
    <source>
        <strain evidence="4">JCM 19134</strain>
    </source>
</reference>
<gene>
    <name evidence="3" type="ORF">GCM10025791_14710</name>
</gene>
<sequence>MTYNITQTDLNTGNLVNHFLISMPGLSDPNFSHSITYICEHSSEGAMGLVVNHGLSIHFDEVLEQMGIEDRASVGSKEVLAGGPVQVGRGFVLHSNDRCWSSTLKVTDDIFLTASKDIIEAIAVDDGPESSLVILGYAGWEAGQLEREIAENAWLTVPADSRVLFGTDTAQRWQAAADHMGVDLNLISSCAGHA</sequence>
<dbReference type="InterPro" id="IPR003774">
    <property type="entry name" value="AlgH-like"/>
</dbReference>
<dbReference type="RefSeq" id="WP_345419438.1">
    <property type="nucleotide sequence ID" value="NZ_AP031496.1"/>
</dbReference>
<dbReference type="EMBL" id="BAABLX010000009">
    <property type="protein sequence ID" value="GAA4937995.1"/>
    <property type="molecule type" value="Genomic_DNA"/>
</dbReference>
<evidence type="ECO:0000256" key="2">
    <source>
        <dbReference type="HAMAP-Rule" id="MF_00758"/>
    </source>
</evidence>
<evidence type="ECO:0000313" key="3">
    <source>
        <dbReference type="EMBL" id="GAA4937995.1"/>
    </source>
</evidence>
<dbReference type="Pfam" id="PF02622">
    <property type="entry name" value="DUF179"/>
    <property type="match status" value="1"/>
</dbReference>
<name>A0AAV3U0S0_9ALTE</name>
<protein>
    <recommendedName>
        <fullName evidence="2">UPF0301 protein GCM10025791_14710</fullName>
    </recommendedName>
</protein>
<dbReference type="HAMAP" id="MF_00758">
    <property type="entry name" value="UPF0301"/>
    <property type="match status" value="1"/>
</dbReference>
<organism evidence="3 4">
    <name type="scientific">Halioxenophilus aromaticivorans</name>
    <dbReference type="NCBI Taxonomy" id="1306992"/>
    <lineage>
        <taxon>Bacteria</taxon>
        <taxon>Pseudomonadati</taxon>
        <taxon>Pseudomonadota</taxon>
        <taxon>Gammaproteobacteria</taxon>
        <taxon>Alteromonadales</taxon>
        <taxon>Alteromonadaceae</taxon>
        <taxon>Halioxenophilus</taxon>
    </lineage>
</organism>
<dbReference type="GO" id="GO:0005829">
    <property type="term" value="C:cytosol"/>
    <property type="evidence" value="ECO:0007669"/>
    <property type="project" value="TreeGrafter"/>
</dbReference>
<dbReference type="Gene3D" id="3.40.1740.10">
    <property type="entry name" value="VC0467-like"/>
    <property type="match status" value="1"/>
</dbReference>
<comment type="caution">
    <text evidence="3">The sequence shown here is derived from an EMBL/GenBank/DDBJ whole genome shotgun (WGS) entry which is preliminary data.</text>
</comment>
<evidence type="ECO:0000313" key="4">
    <source>
        <dbReference type="Proteomes" id="UP001409585"/>
    </source>
</evidence>